<evidence type="ECO:0000313" key="1">
    <source>
        <dbReference type="EMBL" id="NYI69971.1"/>
    </source>
</evidence>
<dbReference type="EMBL" id="JACBZS010000001">
    <property type="protein sequence ID" value="NYI69971.1"/>
    <property type="molecule type" value="Genomic_DNA"/>
</dbReference>
<organism evidence="1 2">
    <name type="scientific">Naumannella cuiyingiana</name>
    <dbReference type="NCBI Taxonomy" id="1347891"/>
    <lineage>
        <taxon>Bacteria</taxon>
        <taxon>Bacillati</taxon>
        <taxon>Actinomycetota</taxon>
        <taxon>Actinomycetes</taxon>
        <taxon>Propionibacteriales</taxon>
        <taxon>Propionibacteriaceae</taxon>
        <taxon>Naumannella</taxon>
    </lineage>
</organism>
<dbReference type="RefSeq" id="WP_179443976.1">
    <property type="nucleotide sequence ID" value="NZ_JACBZS010000001.1"/>
</dbReference>
<keyword evidence="2" id="KW-1185">Reference proteome</keyword>
<reference evidence="1 2" key="1">
    <citation type="submission" date="2020-07" db="EMBL/GenBank/DDBJ databases">
        <title>Sequencing the genomes of 1000 actinobacteria strains.</title>
        <authorList>
            <person name="Klenk H.-P."/>
        </authorList>
    </citation>
    <scope>NUCLEOTIDE SEQUENCE [LARGE SCALE GENOMIC DNA]</scope>
    <source>
        <strain evidence="1 2">DSM 103164</strain>
    </source>
</reference>
<protein>
    <submittedName>
        <fullName evidence="1">Uncharacterized protein</fullName>
    </submittedName>
</protein>
<name>A0A7Z0D6V1_9ACTN</name>
<sequence length="138" mass="15028">MSQPPGPPRTFATYTEMAAAEPYLLAGHMFGYAFAQRYLITDGELDPLFRALCAEPAESGFLGLGTRESPPVEVAKNRVLLIWEQALAACRKFSLTGGDHQRLIEQVICLDSGLLNLSPQARAEHFRGRAAGAGQPLR</sequence>
<dbReference type="Proteomes" id="UP000527616">
    <property type="component" value="Unassembled WGS sequence"/>
</dbReference>
<accession>A0A7Z0D6V1</accession>
<gene>
    <name evidence="1" type="ORF">GGQ54_000531</name>
</gene>
<evidence type="ECO:0000313" key="2">
    <source>
        <dbReference type="Proteomes" id="UP000527616"/>
    </source>
</evidence>
<dbReference type="AlphaFoldDB" id="A0A7Z0D6V1"/>
<proteinExistence type="predicted"/>
<comment type="caution">
    <text evidence="1">The sequence shown here is derived from an EMBL/GenBank/DDBJ whole genome shotgun (WGS) entry which is preliminary data.</text>
</comment>